<evidence type="ECO:0000259" key="4">
    <source>
        <dbReference type="PROSITE" id="PS50102"/>
    </source>
</evidence>
<dbReference type="EMBL" id="JAINDJ010000008">
    <property type="protein sequence ID" value="KAG9439002.1"/>
    <property type="molecule type" value="Genomic_DNA"/>
</dbReference>
<dbReference type="SUPFAM" id="SSF54928">
    <property type="entry name" value="RNA-binding domain, RBD"/>
    <property type="match status" value="1"/>
</dbReference>
<dbReference type="InterPro" id="IPR000504">
    <property type="entry name" value="RRM_dom"/>
</dbReference>
<dbReference type="CDD" id="cd00590">
    <property type="entry name" value="RRM_SF"/>
    <property type="match status" value="1"/>
</dbReference>
<dbReference type="SMART" id="SM00360">
    <property type="entry name" value="RRM"/>
    <property type="match status" value="1"/>
</dbReference>
<feature type="region of interest" description="Disordered" evidence="3">
    <location>
        <begin position="109"/>
        <end position="131"/>
    </location>
</feature>
<dbReference type="GO" id="GO:0003723">
    <property type="term" value="F:RNA binding"/>
    <property type="evidence" value="ECO:0007669"/>
    <property type="project" value="UniProtKB-UniRule"/>
</dbReference>
<evidence type="ECO:0000256" key="3">
    <source>
        <dbReference type="SAM" id="MobiDB-lite"/>
    </source>
</evidence>
<protein>
    <recommendedName>
        <fullName evidence="4">RRM domain-containing protein</fullName>
    </recommendedName>
</protein>
<gene>
    <name evidence="5" type="ORF">H6P81_019167</name>
</gene>
<dbReference type="AlphaFoldDB" id="A0AAV7DUM4"/>
<evidence type="ECO:0000313" key="6">
    <source>
        <dbReference type="Proteomes" id="UP000825729"/>
    </source>
</evidence>
<organism evidence="5 6">
    <name type="scientific">Aristolochia fimbriata</name>
    <name type="common">White veined hardy Dutchman's pipe vine</name>
    <dbReference type="NCBI Taxonomy" id="158543"/>
    <lineage>
        <taxon>Eukaryota</taxon>
        <taxon>Viridiplantae</taxon>
        <taxon>Streptophyta</taxon>
        <taxon>Embryophyta</taxon>
        <taxon>Tracheophyta</taxon>
        <taxon>Spermatophyta</taxon>
        <taxon>Magnoliopsida</taxon>
        <taxon>Magnoliidae</taxon>
        <taxon>Piperales</taxon>
        <taxon>Aristolochiaceae</taxon>
        <taxon>Aristolochia</taxon>
    </lineage>
</organism>
<dbReference type="PANTHER" id="PTHR48027">
    <property type="entry name" value="HETEROGENEOUS NUCLEAR RIBONUCLEOPROTEIN 87F-RELATED"/>
    <property type="match status" value="1"/>
</dbReference>
<dbReference type="Proteomes" id="UP000825729">
    <property type="component" value="Unassembled WGS sequence"/>
</dbReference>
<feature type="compositionally biased region" description="Basic and acidic residues" evidence="3">
    <location>
        <begin position="109"/>
        <end position="118"/>
    </location>
</feature>
<dbReference type="PROSITE" id="PS50102">
    <property type="entry name" value="RRM"/>
    <property type="match status" value="1"/>
</dbReference>
<feature type="domain" description="RRM" evidence="4">
    <location>
        <begin position="33"/>
        <end position="111"/>
    </location>
</feature>
<evidence type="ECO:0000256" key="2">
    <source>
        <dbReference type="PROSITE-ProRule" id="PRU00176"/>
    </source>
</evidence>
<dbReference type="Gene3D" id="3.30.70.330">
    <property type="match status" value="1"/>
</dbReference>
<evidence type="ECO:0000313" key="5">
    <source>
        <dbReference type="EMBL" id="KAG9439002.1"/>
    </source>
</evidence>
<keyword evidence="1 2" id="KW-0694">RNA-binding</keyword>
<sequence>MIGASFCSSSTLGADLAIRKRPFASHSEFPPASRIFVRNLPYSTSEATLKKEFSNFGHIVEVKLVKDEGTNQSRGFGFVQYSSQEAAVLALEQMDSKLIEGRKVHVELAKPMRNRDPYPRTSGPPKEDPEK</sequence>
<keyword evidence="6" id="KW-1185">Reference proteome</keyword>
<dbReference type="InterPro" id="IPR035979">
    <property type="entry name" value="RBD_domain_sf"/>
</dbReference>
<comment type="caution">
    <text evidence="5">The sequence shown here is derived from an EMBL/GenBank/DDBJ whole genome shotgun (WGS) entry which is preliminary data.</text>
</comment>
<dbReference type="InterPro" id="IPR012677">
    <property type="entry name" value="Nucleotide-bd_a/b_plait_sf"/>
</dbReference>
<evidence type="ECO:0000256" key="1">
    <source>
        <dbReference type="ARBA" id="ARBA00022884"/>
    </source>
</evidence>
<proteinExistence type="predicted"/>
<accession>A0AAV7DUM4</accession>
<name>A0AAV7DUM4_ARIFI</name>
<dbReference type="Pfam" id="PF00076">
    <property type="entry name" value="RRM_1"/>
    <property type="match status" value="1"/>
</dbReference>
<dbReference type="InterPro" id="IPR052462">
    <property type="entry name" value="SLIRP/GR-RBP-like"/>
</dbReference>
<reference evidence="5 6" key="1">
    <citation type="submission" date="2021-07" db="EMBL/GenBank/DDBJ databases">
        <title>The Aristolochia fimbriata genome: insights into angiosperm evolution, floral development and chemical biosynthesis.</title>
        <authorList>
            <person name="Jiao Y."/>
        </authorList>
    </citation>
    <scope>NUCLEOTIDE SEQUENCE [LARGE SCALE GENOMIC DNA]</scope>
    <source>
        <strain evidence="5">IBCAS-2021</strain>
        <tissue evidence="5">Leaf</tissue>
    </source>
</reference>